<organism evidence="1 2">
    <name type="scientific">Hibiscus sabdariffa</name>
    <name type="common">roselle</name>
    <dbReference type="NCBI Taxonomy" id="183260"/>
    <lineage>
        <taxon>Eukaryota</taxon>
        <taxon>Viridiplantae</taxon>
        <taxon>Streptophyta</taxon>
        <taxon>Embryophyta</taxon>
        <taxon>Tracheophyta</taxon>
        <taxon>Spermatophyta</taxon>
        <taxon>Magnoliopsida</taxon>
        <taxon>eudicotyledons</taxon>
        <taxon>Gunneridae</taxon>
        <taxon>Pentapetalae</taxon>
        <taxon>rosids</taxon>
        <taxon>malvids</taxon>
        <taxon>Malvales</taxon>
        <taxon>Malvaceae</taxon>
        <taxon>Malvoideae</taxon>
        <taxon>Hibiscus</taxon>
    </lineage>
</organism>
<comment type="caution">
    <text evidence="1">The sequence shown here is derived from an EMBL/GenBank/DDBJ whole genome shotgun (WGS) entry which is preliminary data.</text>
</comment>
<proteinExistence type="predicted"/>
<dbReference type="EMBL" id="JBBPBM010000649">
    <property type="protein sequence ID" value="KAK8493093.1"/>
    <property type="molecule type" value="Genomic_DNA"/>
</dbReference>
<dbReference type="Proteomes" id="UP001472677">
    <property type="component" value="Unassembled WGS sequence"/>
</dbReference>
<name>A0ABR2AIF3_9ROSI</name>
<evidence type="ECO:0000313" key="2">
    <source>
        <dbReference type="Proteomes" id="UP001472677"/>
    </source>
</evidence>
<gene>
    <name evidence="1" type="ORF">V6N12_019935</name>
</gene>
<accession>A0ABR2AIF3</accession>
<keyword evidence="2" id="KW-1185">Reference proteome</keyword>
<sequence length="114" mass="12692">MSSLGSSDHGYWDEQFRDKKIMVALMGGLGIRGVRILGYEDLKVWVHVIAVWDIENYGIDVNSFRVMEDSGLEPSGGCFRAKWMSDLGLTSRAVLGPRRWAVLGQWVGDFGPNG</sequence>
<evidence type="ECO:0000313" key="1">
    <source>
        <dbReference type="EMBL" id="KAK8493093.1"/>
    </source>
</evidence>
<protein>
    <submittedName>
        <fullName evidence="1">Uncharacterized protein</fullName>
    </submittedName>
</protein>
<reference evidence="1 2" key="1">
    <citation type="journal article" date="2024" name="G3 (Bethesda)">
        <title>Genome assembly of Hibiscus sabdariffa L. provides insights into metabolisms of medicinal natural products.</title>
        <authorList>
            <person name="Kim T."/>
        </authorList>
    </citation>
    <scope>NUCLEOTIDE SEQUENCE [LARGE SCALE GENOMIC DNA]</scope>
    <source>
        <strain evidence="1">TK-2024</strain>
        <tissue evidence="1">Old leaves</tissue>
    </source>
</reference>